<keyword evidence="3" id="KW-1185">Reference proteome</keyword>
<reference evidence="3" key="1">
    <citation type="submission" date="2017-05" db="EMBL/GenBank/DDBJ databases">
        <title>Complete and WGS of Bordetella genogroups.</title>
        <authorList>
            <person name="Spilker T."/>
            <person name="Lipuma J."/>
        </authorList>
    </citation>
    <scope>NUCLEOTIDE SEQUENCE [LARGE SCALE GENOMIC DNA]</scope>
    <source>
        <strain evidence="3">AU8256</strain>
    </source>
</reference>
<dbReference type="EMBL" id="NEVT01000006">
    <property type="protein sequence ID" value="OZI76515.1"/>
    <property type="molecule type" value="Genomic_DNA"/>
</dbReference>
<evidence type="ECO:0000313" key="3">
    <source>
        <dbReference type="Proteomes" id="UP000215633"/>
    </source>
</evidence>
<accession>A0A261VQY8</accession>
<protein>
    <recommendedName>
        <fullName evidence="4">DUF1127 domain-containing protein</fullName>
    </recommendedName>
</protein>
<comment type="caution">
    <text evidence="2">The sequence shown here is derived from an EMBL/GenBank/DDBJ whole genome shotgun (WGS) entry which is preliminary data.</text>
</comment>
<name>A0A261VQY8_9BORD</name>
<organism evidence="2 3">
    <name type="scientific">Bordetella genomosp. 2</name>
    <dbReference type="NCBI Taxonomy" id="1983456"/>
    <lineage>
        <taxon>Bacteria</taxon>
        <taxon>Pseudomonadati</taxon>
        <taxon>Pseudomonadota</taxon>
        <taxon>Betaproteobacteria</taxon>
        <taxon>Burkholderiales</taxon>
        <taxon>Alcaligenaceae</taxon>
        <taxon>Bordetella</taxon>
    </lineage>
</organism>
<sequence length="85" mass="9698">MESQWTLDPAPGGAGNPLHASPWRAAWTAWRQAVQARRAGQRTATALHELDEHVLRDIGAPDWLLLETEARRQLALQRQAHWLWT</sequence>
<feature type="region of interest" description="Disordered" evidence="1">
    <location>
        <begin position="1"/>
        <end position="20"/>
    </location>
</feature>
<dbReference type="AlphaFoldDB" id="A0A261VQY8"/>
<proteinExistence type="predicted"/>
<dbReference type="Proteomes" id="UP000215633">
    <property type="component" value="Unassembled WGS sequence"/>
</dbReference>
<evidence type="ECO:0000313" key="2">
    <source>
        <dbReference type="EMBL" id="OZI76515.1"/>
    </source>
</evidence>
<evidence type="ECO:0000256" key="1">
    <source>
        <dbReference type="SAM" id="MobiDB-lite"/>
    </source>
</evidence>
<evidence type="ECO:0008006" key="4">
    <source>
        <dbReference type="Google" id="ProtNLM"/>
    </source>
</evidence>
<dbReference type="RefSeq" id="WP_094807140.1">
    <property type="nucleotide sequence ID" value="NZ_NEVT01000006.1"/>
</dbReference>
<gene>
    <name evidence="2" type="ORF">CAL24_15465</name>
</gene>